<evidence type="ECO:0000313" key="2">
    <source>
        <dbReference type="Proteomes" id="UP001341840"/>
    </source>
</evidence>
<organism evidence="1 2">
    <name type="scientific">Stylosanthes scabra</name>
    <dbReference type="NCBI Taxonomy" id="79078"/>
    <lineage>
        <taxon>Eukaryota</taxon>
        <taxon>Viridiplantae</taxon>
        <taxon>Streptophyta</taxon>
        <taxon>Embryophyta</taxon>
        <taxon>Tracheophyta</taxon>
        <taxon>Spermatophyta</taxon>
        <taxon>Magnoliopsida</taxon>
        <taxon>eudicotyledons</taxon>
        <taxon>Gunneridae</taxon>
        <taxon>Pentapetalae</taxon>
        <taxon>rosids</taxon>
        <taxon>fabids</taxon>
        <taxon>Fabales</taxon>
        <taxon>Fabaceae</taxon>
        <taxon>Papilionoideae</taxon>
        <taxon>50 kb inversion clade</taxon>
        <taxon>dalbergioids sensu lato</taxon>
        <taxon>Dalbergieae</taxon>
        <taxon>Pterocarpus clade</taxon>
        <taxon>Stylosanthes</taxon>
    </lineage>
</organism>
<keyword evidence="2" id="KW-1185">Reference proteome</keyword>
<comment type="caution">
    <text evidence="1">The sequence shown here is derived from an EMBL/GenBank/DDBJ whole genome shotgun (WGS) entry which is preliminary data.</text>
</comment>
<dbReference type="EMBL" id="JASCZI010242671">
    <property type="protein sequence ID" value="MED6211777.1"/>
    <property type="molecule type" value="Genomic_DNA"/>
</dbReference>
<sequence length="66" mass="7400">LGARPPLRGGGKNEYAAIKTTWLRDRVRHTPADGPPDVLRQYARCYILLMIGCWLFPGKSDNMVSV</sequence>
<gene>
    <name evidence="1" type="ORF">PIB30_076814</name>
</gene>
<dbReference type="Proteomes" id="UP001341840">
    <property type="component" value="Unassembled WGS sequence"/>
</dbReference>
<evidence type="ECO:0000313" key="1">
    <source>
        <dbReference type="EMBL" id="MED6211777.1"/>
    </source>
</evidence>
<reference evidence="1 2" key="1">
    <citation type="journal article" date="2023" name="Plants (Basel)">
        <title>Bridging the Gap: Combining Genomics and Transcriptomics Approaches to Understand Stylosanthes scabra, an Orphan Legume from the Brazilian Caatinga.</title>
        <authorList>
            <person name="Ferreira-Neto J.R.C."/>
            <person name="da Silva M.D."/>
            <person name="Binneck E."/>
            <person name="de Melo N.F."/>
            <person name="da Silva R.H."/>
            <person name="de Melo A.L.T.M."/>
            <person name="Pandolfi V."/>
            <person name="Bustamante F.O."/>
            <person name="Brasileiro-Vidal A.C."/>
            <person name="Benko-Iseppon A.M."/>
        </authorList>
    </citation>
    <scope>NUCLEOTIDE SEQUENCE [LARGE SCALE GENOMIC DNA]</scope>
    <source>
        <tissue evidence="1">Leaves</tissue>
    </source>
</reference>
<proteinExistence type="predicted"/>
<accession>A0ABU6YPT9</accession>
<protein>
    <submittedName>
        <fullName evidence="1">Uncharacterized protein</fullName>
    </submittedName>
</protein>
<feature type="non-terminal residue" evidence="1">
    <location>
        <position position="1"/>
    </location>
</feature>
<name>A0ABU6YPT9_9FABA</name>